<feature type="domain" description="NodB homology" evidence="2">
    <location>
        <begin position="40"/>
        <end position="227"/>
    </location>
</feature>
<dbReference type="InterPro" id="IPR050248">
    <property type="entry name" value="Polysacc_deacetylase_ArnD"/>
</dbReference>
<dbReference type="Proteomes" id="UP000241434">
    <property type="component" value="Unassembled WGS sequence"/>
</dbReference>
<dbReference type="InterPro" id="IPR011330">
    <property type="entry name" value="Glyco_hydro/deAcase_b/a-brl"/>
</dbReference>
<protein>
    <submittedName>
        <fullName evidence="3">Polysaccharide deacetylase</fullName>
    </submittedName>
</protein>
<dbReference type="InterPro" id="IPR002509">
    <property type="entry name" value="NODB_dom"/>
</dbReference>
<sequence length="230" mass="26793">MFILKIILGVSSLFILHSIIPTYYNKKINKKAIRKTKNKNEIMLTFDDGPDERYIYKLAKVLEDNDVHATFFMVAQNAQKNPEIVKFLQKKGHKIGLHSWQHKNAMLYSYFYTKKDFENSTYIMKKLGVEDLFYRPPWGHTNIFSLNFVKKYNMKLIYWDVMAEDWSSKSTPDMIYEKLMLRTSSNSIICLHDAGENSGGAKDAPLNTIEALKKAIPSLKEKGYKFVLPE</sequence>
<dbReference type="SUPFAM" id="SSF88713">
    <property type="entry name" value="Glycoside hydrolase/deacetylase"/>
    <property type="match status" value="1"/>
</dbReference>
<accession>A0A2P7Q244</accession>
<dbReference type="PANTHER" id="PTHR10587">
    <property type="entry name" value="GLYCOSYL TRANSFERASE-RELATED"/>
    <property type="match status" value="1"/>
</dbReference>
<evidence type="ECO:0000313" key="4">
    <source>
        <dbReference type="Proteomes" id="UP000241434"/>
    </source>
</evidence>
<dbReference type="AlphaFoldDB" id="A0A2P7Q244"/>
<feature type="transmembrane region" description="Helical" evidence="1">
    <location>
        <begin position="6"/>
        <end position="24"/>
    </location>
</feature>
<gene>
    <name evidence="3" type="ORF">UF10_01155</name>
</gene>
<keyword evidence="1" id="KW-1133">Transmembrane helix</keyword>
<keyword evidence="1" id="KW-0472">Membrane</keyword>
<evidence type="ECO:0000313" key="3">
    <source>
        <dbReference type="EMBL" id="PSJ32043.1"/>
    </source>
</evidence>
<evidence type="ECO:0000259" key="2">
    <source>
        <dbReference type="PROSITE" id="PS51677"/>
    </source>
</evidence>
<dbReference type="GO" id="GO:0016810">
    <property type="term" value="F:hydrolase activity, acting on carbon-nitrogen (but not peptide) bonds"/>
    <property type="evidence" value="ECO:0007669"/>
    <property type="project" value="InterPro"/>
</dbReference>
<proteinExistence type="predicted"/>
<dbReference type="GO" id="GO:0005975">
    <property type="term" value="P:carbohydrate metabolic process"/>
    <property type="evidence" value="ECO:0007669"/>
    <property type="project" value="InterPro"/>
</dbReference>
<dbReference type="RefSeq" id="WP_106776025.1">
    <property type="nucleotide sequence ID" value="NZ_JYGE01000002.1"/>
</dbReference>
<keyword evidence="1" id="KW-0812">Transmembrane</keyword>
<dbReference type="PANTHER" id="PTHR10587:SF137">
    <property type="entry name" value="4-DEOXY-4-FORMAMIDO-L-ARABINOSE-PHOSPHOUNDECAPRENOL DEFORMYLASE ARND-RELATED"/>
    <property type="match status" value="1"/>
</dbReference>
<name>A0A2P7Q244_9FIRM</name>
<dbReference type="PROSITE" id="PS51677">
    <property type="entry name" value="NODB"/>
    <property type="match status" value="1"/>
</dbReference>
<dbReference type="Pfam" id="PF01522">
    <property type="entry name" value="Polysacc_deac_1"/>
    <property type="match status" value="1"/>
</dbReference>
<dbReference type="EMBL" id="JYGE01000002">
    <property type="protein sequence ID" value="PSJ32043.1"/>
    <property type="molecule type" value="Genomic_DNA"/>
</dbReference>
<dbReference type="OrthoDB" id="258610at2"/>
<organism evidence="3 4">
    <name type="scientific">Peptostreptococcus russellii</name>
    <dbReference type="NCBI Taxonomy" id="215200"/>
    <lineage>
        <taxon>Bacteria</taxon>
        <taxon>Bacillati</taxon>
        <taxon>Bacillota</taxon>
        <taxon>Clostridia</taxon>
        <taxon>Peptostreptococcales</taxon>
        <taxon>Peptostreptococcaceae</taxon>
        <taxon>Peptostreptococcus</taxon>
    </lineage>
</organism>
<evidence type="ECO:0000256" key="1">
    <source>
        <dbReference type="SAM" id="Phobius"/>
    </source>
</evidence>
<dbReference type="CDD" id="cd10959">
    <property type="entry name" value="CE4_NodB_like_3"/>
    <property type="match status" value="1"/>
</dbReference>
<comment type="caution">
    <text evidence="3">The sequence shown here is derived from an EMBL/GenBank/DDBJ whole genome shotgun (WGS) entry which is preliminary data.</text>
</comment>
<dbReference type="Gene3D" id="3.20.20.370">
    <property type="entry name" value="Glycoside hydrolase/deacetylase"/>
    <property type="match status" value="1"/>
</dbReference>
<keyword evidence="4" id="KW-1185">Reference proteome</keyword>
<reference evidence="3" key="1">
    <citation type="thesis" date="2015" institute="Rutgers" country="The State University of New Jersey, 14 College Farm Rd., New Brunswick, NJ, USA">
        <title>Ammonia toxicity in bacteria and its implications for treatment of and resource recovery from highly nitrogenous organic wastes.</title>
        <authorList>
            <person name="Luther A.K."/>
        </authorList>
    </citation>
    <scope>NUCLEOTIDE SEQUENCE</scope>
    <source>
        <strain evidence="3">RT-10B</strain>
    </source>
</reference>